<feature type="domain" description="CHASE" evidence="9">
    <location>
        <begin position="102"/>
        <end position="323"/>
    </location>
</feature>
<dbReference type="SMART" id="SM00267">
    <property type="entry name" value="GGDEF"/>
    <property type="match status" value="1"/>
</dbReference>
<dbReference type="SMART" id="SM00065">
    <property type="entry name" value="GAF"/>
    <property type="match status" value="1"/>
</dbReference>
<evidence type="ECO:0000259" key="9">
    <source>
        <dbReference type="PROSITE" id="PS50839"/>
    </source>
</evidence>
<evidence type="ECO:0000259" key="8">
    <source>
        <dbReference type="PROSITE" id="PS50113"/>
    </source>
</evidence>
<dbReference type="InterPro" id="IPR000160">
    <property type="entry name" value="GGDEF_dom"/>
</dbReference>
<dbReference type="PANTHER" id="PTHR45138">
    <property type="entry name" value="REGULATORY COMPONENTS OF SENSORY TRANSDUCTION SYSTEM"/>
    <property type="match status" value="1"/>
</dbReference>
<name>A0AB38CG99_9BURK</name>
<dbReference type="FunFam" id="3.30.70.270:FF:000001">
    <property type="entry name" value="Diguanylate cyclase domain protein"/>
    <property type="match status" value="1"/>
</dbReference>
<dbReference type="InterPro" id="IPR029016">
    <property type="entry name" value="GAF-like_dom_sf"/>
</dbReference>
<organism evidence="11 12">
    <name type="scientific">Janthinobacterium lividum</name>
    <dbReference type="NCBI Taxonomy" id="29581"/>
    <lineage>
        <taxon>Bacteria</taxon>
        <taxon>Pseudomonadati</taxon>
        <taxon>Pseudomonadota</taxon>
        <taxon>Betaproteobacteria</taxon>
        <taxon>Burkholderiales</taxon>
        <taxon>Oxalobacteraceae</taxon>
        <taxon>Janthinobacterium</taxon>
    </lineage>
</organism>
<dbReference type="GO" id="GO:0043709">
    <property type="term" value="P:cell adhesion involved in single-species biofilm formation"/>
    <property type="evidence" value="ECO:0007669"/>
    <property type="project" value="TreeGrafter"/>
</dbReference>
<dbReference type="GO" id="GO:0007165">
    <property type="term" value="P:signal transduction"/>
    <property type="evidence" value="ECO:0007669"/>
    <property type="project" value="UniProtKB-ARBA"/>
</dbReference>
<keyword evidence="5 7" id="KW-0472">Membrane</keyword>
<dbReference type="SMART" id="SM01079">
    <property type="entry name" value="CHASE"/>
    <property type="match status" value="1"/>
</dbReference>
<evidence type="ECO:0000259" key="10">
    <source>
        <dbReference type="PROSITE" id="PS50887"/>
    </source>
</evidence>
<evidence type="ECO:0000256" key="3">
    <source>
        <dbReference type="ARBA" id="ARBA00022692"/>
    </source>
</evidence>
<dbReference type="PROSITE" id="PS50887">
    <property type="entry name" value="GGDEF"/>
    <property type="match status" value="1"/>
</dbReference>
<dbReference type="Gene3D" id="3.30.450.350">
    <property type="entry name" value="CHASE domain"/>
    <property type="match status" value="1"/>
</dbReference>
<dbReference type="Gene3D" id="3.30.70.270">
    <property type="match status" value="1"/>
</dbReference>
<protein>
    <recommendedName>
        <fullName evidence="2">diguanylate cyclase</fullName>
        <ecNumber evidence="2">2.7.7.65</ecNumber>
    </recommendedName>
</protein>
<reference evidence="11 12" key="1">
    <citation type="submission" date="2016-11" db="EMBL/GenBank/DDBJ databases">
        <authorList>
            <person name="Varghese N."/>
            <person name="Submissions S."/>
        </authorList>
    </citation>
    <scope>NUCLEOTIDE SEQUENCE [LARGE SCALE GENOMIC DNA]</scope>
    <source>
        <strain evidence="11 12">NFR18</strain>
    </source>
</reference>
<dbReference type="InterPro" id="IPR029787">
    <property type="entry name" value="Nucleotide_cyclase"/>
</dbReference>
<comment type="catalytic activity">
    <reaction evidence="6">
        <text>2 GTP = 3',3'-c-di-GMP + 2 diphosphate</text>
        <dbReference type="Rhea" id="RHEA:24898"/>
        <dbReference type="ChEBI" id="CHEBI:33019"/>
        <dbReference type="ChEBI" id="CHEBI:37565"/>
        <dbReference type="ChEBI" id="CHEBI:58805"/>
        <dbReference type="EC" id="2.7.7.65"/>
    </reaction>
</comment>
<dbReference type="Pfam" id="PF00990">
    <property type="entry name" value="GGDEF"/>
    <property type="match status" value="1"/>
</dbReference>
<dbReference type="PANTHER" id="PTHR45138:SF9">
    <property type="entry name" value="DIGUANYLATE CYCLASE DGCM-RELATED"/>
    <property type="match status" value="1"/>
</dbReference>
<keyword evidence="4 7" id="KW-1133">Transmembrane helix</keyword>
<dbReference type="InterPro" id="IPR035965">
    <property type="entry name" value="PAS-like_dom_sf"/>
</dbReference>
<evidence type="ECO:0000256" key="7">
    <source>
        <dbReference type="SAM" id="Phobius"/>
    </source>
</evidence>
<sequence length="1029" mass="112110">MLLAVKWFDVRPACQPVMSTRASSSWFARPVSHWVGPRALAALVLALCLGLTYGAWRNAHDASEQQVQADFDFRVRELVGNIAGRMQTYIQVLHGVQGLYASSQEVTRREFHAYLSVQQVDRHFPGIHGIGYLPLLPGAALARHEASVRAEGYPGYAVRPHGQRAWHAPITYLEPLSDSNLLAFGYDLWSEPVRRAALEQARDTGRAAMTGKIHLVQDSGSAQAHGFLVVLPVYDNGMLHASVEQRRAALRAWVFAPFRMGDLMAGVGGEAARQLDLEIYDGAQLAEATLMYDSLPGGFSSAASDSLVSRQVITIAGRPWTLRVRAMPGFDGELLARPRLVAWTGLLASIVLALAAWLLAAGRARAQAALARSSELTGQLEQGQASVLAMAEAAQRSQAMLRSILDSTIDGILVDNINGRIFTSNRRFRDLWQVPDALDWQADGTALVRHVESQLEQAAPFLGARAHAPHGHRERRDVLHLRDGRVVEQYVRSMQLGNEQARLWTFRDISERSQMERREHTRRQVLEMLATGAPLERVLESVVLSVQADHPAMLCSILLLDESRHRLVLGAAPSLPAFFNLSSHGHDLDTLQGVHGIAAQAVRDGQRVIVGDLHAAAQETMELACRAQLQSCWAEPVRGGSGKLLGVLMAYHRQPTLPGAAHLARLSEAAHLAGMAIEQAQVALALRAGEARFRSLYDHAPVALWEQDWSAVRAALDAIEQAGVRDLGAHFQANPDALRRLAGLVRIIDANGAALAQVRANEDDQRRGALSLAQNFDDSALPRFGDALLALAGGAHLYECESSFVRLDGAARQNELSLLVMPGHADSLDFVMVSSLDITERKRMNAELLQLATTDFLTGLPNRRHFMASLENEHARLQRELASCASVLMLDIDHFKRVNDEYGHAVGDAVLRHLGALMCQALRKVDVPGRVGGEEFAILLPGTDLSAAAVFAERLRRRVAESSLTIDGGTVITITVSIGMAAMAGTDADCDAVLARADEALYRAKRGGRNRIEQNDGGGDGVLSKFMAQ</sequence>
<dbReference type="Pfam" id="PF13185">
    <property type="entry name" value="GAF_2"/>
    <property type="match status" value="1"/>
</dbReference>
<dbReference type="EMBL" id="FPKH01000009">
    <property type="protein sequence ID" value="SFY28518.1"/>
    <property type="molecule type" value="Genomic_DNA"/>
</dbReference>
<evidence type="ECO:0000256" key="5">
    <source>
        <dbReference type="ARBA" id="ARBA00023136"/>
    </source>
</evidence>
<evidence type="ECO:0000256" key="6">
    <source>
        <dbReference type="ARBA" id="ARBA00034247"/>
    </source>
</evidence>
<comment type="caution">
    <text evidence="11">The sequence shown here is derived from an EMBL/GenBank/DDBJ whole genome shotgun (WGS) entry which is preliminary data.</text>
</comment>
<dbReference type="InterPro" id="IPR000700">
    <property type="entry name" value="PAS-assoc_C"/>
</dbReference>
<dbReference type="PROSITE" id="PS50113">
    <property type="entry name" value="PAC"/>
    <property type="match status" value="1"/>
</dbReference>
<dbReference type="Pfam" id="PF03924">
    <property type="entry name" value="CHASE"/>
    <property type="match status" value="1"/>
</dbReference>
<accession>A0AB38CG99</accession>
<dbReference type="NCBIfam" id="TIGR00254">
    <property type="entry name" value="GGDEF"/>
    <property type="match status" value="1"/>
</dbReference>
<feature type="transmembrane region" description="Helical" evidence="7">
    <location>
        <begin position="340"/>
        <end position="360"/>
    </location>
</feature>
<dbReference type="SUPFAM" id="SSF55073">
    <property type="entry name" value="Nucleotide cyclase"/>
    <property type="match status" value="1"/>
</dbReference>
<dbReference type="SUPFAM" id="SSF55781">
    <property type="entry name" value="GAF domain-like"/>
    <property type="match status" value="1"/>
</dbReference>
<dbReference type="Gene3D" id="3.30.450.20">
    <property type="entry name" value="PAS domain"/>
    <property type="match status" value="1"/>
</dbReference>
<comment type="subcellular location">
    <subcellularLocation>
        <location evidence="1">Membrane</location>
    </subcellularLocation>
</comment>
<dbReference type="PROSITE" id="PS50839">
    <property type="entry name" value="CHASE"/>
    <property type="match status" value="1"/>
</dbReference>
<dbReference type="InterPro" id="IPR050469">
    <property type="entry name" value="Diguanylate_Cyclase"/>
</dbReference>
<dbReference type="InterPro" id="IPR042240">
    <property type="entry name" value="CHASE_sf"/>
</dbReference>
<evidence type="ECO:0000256" key="1">
    <source>
        <dbReference type="ARBA" id="ARBA00004370"/>
    </source>
</evidence>
<gene>
    <name evidence="11" type="ORF">SAMN03097694_5556</name>
</gene>
<keyword evidence="3 7" id="KW-0812">Transmembrane</keyword>
<dbReference type="SUPFAM" id="SSF55785">
    <property type="entry name" value="PYP-like sensor domain (PAS domain)"/>
    <property type="match status" value="2"/>
</dbReference>
<dbReference type="CDD" id="cd01949">
    <property type="entry name" value="GGDEF"/>
    <property type="match status" value="1"/>
</dbReference>
<evidence type="ECO:0000313" key="11">
    <source>
        <dbReference type="EMBL" id="SFY28518.1"/>
    </source>
</evidence>
<dbReference type="InterPro" id="IPR003018">
    <property type="entry name" value="GAF"/>
</dbReference>
<feature type="domain" description="GGDEF" evidence="10">
    <location>
        <begin position="883"/>
        <end position="1017"/>
    </location>
</feature>
<dbReference type="InterPro" id="IPR043128">
    <property type="entry name" value="Rev_trsase/Diguanyl_cyclase"/>
</dbReference>
<dbReference type="GO" id="GO:0005886">
    <property type="term" value="C:plasma membrane"/>
    <property type="evidence" value="ECO:0007669"/>
    <property type="project" value="TreeGrafter"/>
</dbReference>
<dbReference type="Proteomes" id="UP000182489">
    <property type="component" value="Unassembled WGS sequence"/>
</dbReference>
<proteinExistence type="predicted"/>
<dbReference type="Gene3D" id="3.30.450.40">
    <property type="match status" value="1"/>
</dbReference>
<dbReference type="EC" id="2.7.7.65" evidence="2"/>
<feature type="domain" description="PAC" evidence="8">
    <location>
        <begin position="798"/>
        <end position="850"/>
    </location>
</feature>
<dbReference type="InterPro" id="IPR006189">
    <property type="entry name" value="CHASE_dom"/>
</dbReference>
<evidence type="ECO:0000313" key="12">
    <source>
        <dbReference type="Proteomes" id="UP000182489"/>
    </source>
</evidence>
<dbReference type="GO" id="GO:0052621">
    <property type="term" value="F:diguanylate cyclase activity"/>
    <property type="evidence" value="ECO:0007669"/>
    <property type="project" value="UniProtKB-EC"/>
</dbReference>
<evidence type="ECO:0000256" key="4">
    <source>
        <dbReference type="ARBA" id="ARBA00022989"/>
    </source>
</evidence>
<dbReference type="GO" id="GO:1902201">
    <property type="term" value="P:negative regulation of bacterial-type flagellum-dependent cell motility"/>
    <property type="evidence" value="ECO:0007669"/>
    <property type="project" value="TreeGrafter"/>
</dbReference>
<dbReference type="AlphaFoldDB" id="A0AB38CG99"/>
<feature type="transmembrane region" description="Helical" evidence="7">
    <location>
        <begin position="39"/>
        <end position="56"/>
    </location>
</feature>
<evidence type="ECO:0000256" key="2">
    <source>
        <dbReference type="ARBA" id="ARBA00012528"/>
    </source>
</evidence>